<sequence length="68" mass="7702">MDDFLFGKQKAVFQMIEHFEYLIRIETALIAARVEGFSNTEKALQQMLSSVREAASKEAVDRAAHAQN</sequence>
<protein>
    <submittedName>
        <fullName evidence="1">Uncharacterized protein</fullName>
    </submittedName>
</protein>
<organism evidence="1 2">
    <name type="scientific">Rhodophyticola porphyridii</name>
    <dbReference type="NCBI Taxonomy" id="1852017"/>
    <lineage>
        <taxon>Bacteria</taxon>
        <taxon>Pseudomonadati</taxon>
        <taxon>Pseudomonadota</taxon>
        <taxon>Alphaproteobacteria</taxon>
        <taxon>Rhodobacterales</taxon>
        <taxon>Roseobacteraceae</taxon>
        <taxon>Rhodophyticola</taxon>
    </lineage>
</organism>
<keyword evidence="2" id="KW-1185">Reference proteome</keyword>
<reference evidence="1 2" key="1">
    <citation type="submission" date="2018-10" db="EMBL/GenBank/DDBJ databases">
        <authorList>
            <person name="Jung H.S."/>
            <person name="Jeon C.O."/>
        </authorList>
    </citation>
    <scope>NUCLEOTIDE SEQUENCE [LARGE SCALE GENOMIC DNA]</scope>
    <source>
        <strain evidence="1 2">MA-7-27</strain>
    </source>
</reference>
<evidence type="ECO:0000313" key="2">
    <source>
        <dbReference type="Proteomes" id="UP000281343"/>
    </source>
</evidence>
<gene>
    <name evidence="1" type="ORF">D9R08_06825</name>
</gene>
<proteinExistence type="predicted"/>
<accession>A0A3L9Y763</accession>
<dbReference type="AlphaFoldDB" id="A0A3L9Y763"/>
<dbReference type="EMBL" id="RCNT01000002">
    <property type="protein sequence ID" value="RMA43315.1"/>
    <property type="molecule type" value="Genomic_DNA"/>
</dbReference>
<dbReference type="Proteomes" id="UP000281343">
    <property type="component" value="Unassembled WGS sequence"/>
</dbReference>
<comment type="caution">
    <text evidence="1">The sequence shown here is derived from an EMBL/GenBank/DDBJ whole genome shotgun (WGS) entry which is preliminary data.</text>
</comment>
<name>A0A3L9Y763_9RHOB</name>
<evidence type="ECO:0000313" key="1">
    <source>
        <dbReference type="EMBL" id="RMA43315.1"/>
    </source>
</evidence>